<proteinExistence type="predicted"/>
<keyword evidence="1" id="KW-1133">Transmembrane helix</keyword>
<keyword evidence="1" id="KW-0472">Membrane</keyword>
<evidence type="ECO:0000313" key="3">
    <source>
        <dbReference type="Proteomes" id="UP001158576"/>
    </source>
</evidence>
<keyword evidence="3" id="KW-1185">Reference proteome</keyword>
<feature type="transmembrane region" description="Helical" evidence="1">
    <location>
        <begin position="60"/>
        <end position="87"/>
    </location>
</feature>
<evidence type="ECO:0000256" key="1">
    <source>
        <dbReference type="SAM" id="Phobius"/>
    </source>
</evidence>
<gene>
    <name evidence="2" type="ORF">OKIOD_LOCUS10428</name>
</gene>
<evidence type="ECO:0000313" key="2">
    <source>
        <dbReference type="EMBL" id="CAG5104911.1"/>
    </source>
</evidence>
<dbReference type="Proteomes" id="UP001158576">
    <property type="component" value="Chromosome 1"/>
</dbReference>
<reference evidence="2 3" key="1">
    <citation type="submission" date="2021-04" db="EMBL/GenBank/DDBJ databases">
        <authorList>
            <person name="Bliznina A."/>
        </authorList>
    </citation>
    <scope>NUCLEOTIDE SEQUENCE [LARGE SCALE GENOMIC DNA]</scope>
</reference>
<organism evidence="2 3">
    <name type="scientific">Oikopleura dioica</name>
    <name type="common">Tunicate</name>
    <dbReference type="NCBI Taxonomy" id="34765"/>
    <lineage>
        <taxon>Eukaryota</taxon>
        <taxon>Metazoa</taxon>
        <taxon>Chordata</taxon>
        <taxon>Tunicata</taxon>
        <taxon>Appendicularia</taxon>
        <taxon>Copelata</taxon>
        <taxon>Oikopleuridae</taxon>
        <taxon>Oikopleura</taxon>
    </lineage>
</organism>
<dbReference type="EMBL" id="OU015566">
    <property type="protein sequence ID" value="CAG5104911.1"/>
    <property type="molecule type" value="Genomic_DNA"/>
</dbReference>
<feature type="transmembrane region" description="Helical" evidence="1">
    <location>
        <begin position="12"/>
        <end position="45"/>
    </location>
</feature>
<name>A0ABN7SXS4_OIKDI</name>
<keyword evidence="1" id="KW-0812">Transmembrane</keyword>
<protein>
    <submittedName>
        <fullName evidence="2">Oidioi.mRNA.OKI2018_I69.chr1.g1663.t1.cds</fullName>
    </submittedName>
</protein>
<accession>A0ABN7SXS4</accession>
<sequence length="107" mass="12406">MFSRCAKNVHLFFIFYWLTWIANLLVGVPYACFLIAGSITVFLLYPDISDEGILSFHGEIWVYYLLGIIIMILGICLLINFIYALILCPRYCCSKRKNTVKPLEEKN</sequence>